<dbReference type="GO" id="GO:0016747">
    <property type="term" value="F:acyltransferase activity, transferring groups other than amino-acyl groups"/>
    <property type="evidence" value="ECO:0007669"/>
    <property type="project" value="InterPro"/>
</dbReference>
<dbReference type="AlphaFoldDB" id="A0A419SZ87"/>
<dbReference type="Pfam" id="PF00583">
    <property type="entry name" value="Acetyltransf_1"/>
    <property type="match status" value="1"/>
</dbReference>
<dbReference type="PANTHER" id="PTHR47403">
    <property type="entry name" value="LOC100145250 PROTEIN"/>
    <property type="match status" value="1"/>
</dbReference>
<comment type="caution">
    <text evidence="2">The sequence shown here is derived from an EMBL/GenBank/DDBJ whole genome shotgun (WGS) entry which is preliminary data.</text>
</comment>
<dbReference type="Proteomes" id="UP000284177">
    <property type="component" value="Unassembled WGS sequence"/>
</dbReference>
<reference evidence="2 3" key="1">
    <citation type="submission" date="2016-08" db="EMBL/GenBank/DDBJ databases">
        <title>Novel Firmicutes and Novel Genomes.</title>
        <authorList>
            <person name="Poppleton D.I."/>
            <person name="Gribaldo S."/>
        </authorList>
    </citation>
    <scope>NUCLEOTIDE SEQUENCE [LARGE SCALE GENOMIC DNA]</scope>
    <source>
        <strain evidence="2 3">CTT3</strain>
    </source>
</reference>
<feature type="domain" description="N-acetyltransferase" evidence="1">
    <location>
        <begin position="2"/>
        <end position="145"/>
    </location>
</feature>
<proteinExistence type="predicted"/>
<name>A0A419SZ87_9FIRM</name>
<dbReference type="OrthoDB" id="9796171at2"/>
<dbReference type="SUPFAM" id="SSF55729">
    <property type="entry name" value="Acyl-CoA N-acyltransferases (Nat)"/>
    <property type="match status" value="1"/>
</dbReference>
<dbReference type="Gene3D" id="3.40.630.30">
    <property type="match status" value="1"/>
</dbReference>
<keyword evidence="3" id="KW-1185">Reference proteome</keyword>
<evidence type="ECO:0000259" key="1">
    <source>
        <dbReference type="PROSITE" id="PS51186"/>
    </source>
</evidence>
<protein>
    <recommendedName>
        <fullName evidence="1">N-acetyltransferase domain-containing protein</fullName>
    </recommendedName>
</protein>
<sequence length="249" mass="29018">MLNIRRVNKEDREDIISISTTIWEGDDYIPNIVDKWIDDREGEFTVAELNGQVVGFAKLTVLKPGDIWLEGIRVDKRYRGLGIGKEMTRYFIDKAKRMKAKSISLSTYIENHESIKIIEKNGFKKSVSFKIFYGNDNYQSTKKAKKYKKVDNFDDISYILDSNQMKLRKNYIAFDWTFIKLDKKLLEELINRGDVYVLKENNEVKSTLILSNKMSKANGLSLSYIDGEDYYEDGLKFAVNKFKSKGYVN</sequence>
<dbReference type="InterPro" id="IPR000182">
    <property type="entry name" value="GNAT_dom"/>
</dbReference>
<gene>
    <name evidence="2" type="ORF">BET03_04300</name>
</gene>
<dbReference type="PROSITE" id="PS51186">
    <property type="entry name" value="GNAT"/>
    <property type="match status" value="1"/>
</dbReference>
<evidence type="ECO:0000313" key="3">
    <source>
        <dbReference type="Proteomes" id="UP000284177"/>
    </source>
</evidence>
<dbReference type="PANTHER" id="PTHR47403:SF6">
    <property type="entry name" value="N-ACETYLTRANSFERASE DOMAIN-CONTAINING PROTEIN"/>
    <property type="match status" value="1"/>
</dbReference>
<dbReference type="RefSeq" id="WP_120170037.1">
    <property type="nucleotide sequence ID" value="NZ_MCIB01000034.1"/>
</dbReference>
<organism evidence="2 3">
    <name type="scientific">Thermohalobacter berrensis</name>
    <dbReference type="NCBI Taxonomy" id="99594"/>
    <lineage>
        <taxon>Bacteria</taxon>
        <taxon>Bacillati</taxon>
        <taxon>Bacillota</taxon>
        <taxon>Tissierellia</taxon>
        <taxon>Tissierellales</taxon>
        <taxon>Thermohalobacteraceae</taxon>
        <taxon>Thermohalobacter</taxon>
    </lineage>
</organism>
<accession>A0A419SZ87</accession>
<dbReference type="InterPro" id="IPR016181">
    <property type="entry name" value="Acyl_CoA_acyltransferase"/>
</dbReference>
<dbReference type="EMBL" id="MCIB01000034">
    <property type="protein sequence ID" value="RKD30564.1"/>
    <property type="molecule type" value="Genomic_DNA"/>
</dbReference>
<dbReference type="CDD" id="cd04301">
    <property type="entry name" value="NAT_SF"/>
    <property type="match status" value="1"/>
</dbReference>
<evidence type="ECO:0000313" key="2">
    <source>
        <dbReference type="EMBL" id="RKD30564.1"/>
    </source>
</evidence>